<dbReference type="InterPro" id="IPR053136">
    <property type="entry name" value="UTP_pyrophosphatase-like"/>
</dbReference>
<protein>
    <submittedName>
        <fullName evidence="2">M48 family metallopeptidase</fullName>
    </submittedName>
</protein>
<evidence type="ECO:0000259" key="1">
    <source>
        <dbReference type="Pfam" id="PF01863"/>
    </source>
</evidence>
<proteinExistence type="predicted"/>
<reference evidence="2" key="2">
    <citation type="submission" date="2021-04" db="EMBL/GenBank/DDBJ databases">
        <authorList>
            <person name="Gilroy R."/>
        </authorList>
    </citation>
    <scope>NUCLEOTIDE SEQUENCE</scope>
    <source>
        <strain evidence="2">2189</strain>
    </source>
</reference>
<feature type="domain" description="YgjP-like metallopeptidase" evidence="1">
    <location>
        <begin position="12"/>
        <end position="201"/>
    </location>
</feature>
<organism evidence="2 3">
    <name type="scientific">Candidatus Borkfalkia faecavium</name>
    <dbReference type="NCBI Taxonomy" id="2838508"/>
    <lineage>
        <taxon>Bacteria</taxon>
        <taxon>Bacillati</taxon>
        <taxon>Bacillota</taxon>
        <taxon>Clostridia</taxon>
        <taxon>Christensenellales</taxon>
        <taxon>Christensenellaceae</taxon>
        <taxon>Candidatus Borkfalkia</taxon>
    </lineage>
</organism>
<reference evidence="2" key="1">
    <citation type="journal article" date="2021" name="PeerJ">
        <title>Extensive microbial diversity within the chicken gut microbiome revealed by metagenomics and culture.</title>
        <authorList>
            <person name="Gilroy R."/>
            <person name="Ravi A."/>
            <person name="Getino M."/>
            <person name="Pursley I."/>
            <person name="Horton D.L."/>
            <person name="Alikhan N.F."/>
            <person name="Baker D."/>
            <person name="Gharbi K."/>
            <person name="Hall N."/>
            <person name="Watson M."/>
            <person name="Adriaenssens E.M."/>
            <person name="Foster-Nyarko E."/>
            <person name="Jarju S."/>
            <person name="Secka A."/>
            <person name="Antonio M."/>
            <person name="Oren A."/>
            <person name="Chaudhuri R.R."/>
            <person name="La Ragione R."/>
            <person name="Hildebrand F."/>
            <person name="Pallen M.J."/>
        </authorList>
    </citation>
    <scope>NUCLEOTIDE SEQUENCE</scope>
    <source>
        <strain evidence="2">2189</strain>
    </source>
</reference>
<evidence type="ECO:0000313" key="3">
    <source>
        <dbReference type="Proteomes" id="UP000886847"/>
    </source>
</evidence>
<dbReference type="InterPro" id="IPR002725">
    <property type="entry name" value="YgjP-like_metallopeptidase"/>
</dbReference>
<accession>A0A9D1W0C8</accession>
<dbReference type="PANTHER" id="PTHR30399:SF1">
    <property type="entry name" value="UTP PYROPHOSPHATASE"/>
    <property type="match status" value="1"/>
</dbReference>
<dbReference type="Pfam" id="PF01863">
    <property type="entry name" value="YgjP-like"/>
    <property type="match status" value="1"/>
</dbReference>
<sequence length="217" mass="25197">MIEYKVVRSRRRTLVISVSAGSVVVKAPVGLSDELIRAFVEKKRDWICKKLEQFSDPRFDDVREGKVLLLDGEPHCLRFGSVRCRETGGTFFMKNAAAMREYFKRTRGPLLEREFGMLSARIGIPFSSVAVRDYKARWGSCDASGNISLNWRLCMVPPVLRQYVYIHELCHRMHFDHSPDFWRAVGAFCPDYRTARRRLKEYSFLMLLYRSGGENRG</sequence>
<gene>
    <name evidence="2" type="ORF">H9851_03505</name>
</gene>
<comment type="caution">
    <text evidence="2">The sequence shown here is derived from an EMBL/GenBank/DDBJ whole genome shotgun (WGS) entry which is preliminary data.</text>
</comment>
<dbReference type="CDD" id="cd07344">
    <property type="entry name" value="M48_yhfN_like"/>
    <property type="match status" value="1"/>
</dbReference>
<evidence type="ECO:0000313" key="2">
    <source>
        <dbReference type="EMBL" id="HIX50330.1"/>
    </source>
</evidence>
<dbReference type="PANTHER" id="PTHR30399">
    <property type="entry name" value="UNCHARACTERIZED PROTEIN YGJP"/>
    <property type="match status" value="1"/>
</dbReference>
<dbReference type="AlphaFoldDB" id="A0A9D1W0C8"/>
<dbReference type="EMBL" id="DXEW01000018">
    <property type="protein sequence ID" value="HIX50330.1"/>
    <property type="molecule type" value="Genomic_DNA"/>
</dbReference>
<dbReference type="Gene3D" id="3.30.2010.10">
    <property type="entry name" value="Metalloproteases ('zincins'), catalytic domain"/>
    <property type="match status" value="1"/>
</dbReference>
<name>A0A9D1W0C8_9FIRM</name>
<dbReference type="Proteomes" id="UP000886847">
    <property type="component" value="Unassembled WGS sequence"/>
</dbReference>